<name>A0AA37P666_9PEZI</name>
<feature type="compositionally biased region" description="Polar residues" evidence="1">
    <location>
        <begin position="180"/>
        <end position="203"/>
    </location>
</feature>
<evidence type="ECO:0000313" key="4">
    <source>
        <dbReference type="Proteomes" id="UP001055115"/>
    </source>
</evidence>
<evidence type="ECO:0000256" key="2">
    <source>
        <dbReference type="SAM" id="SignalP"/>
    </source>
</evidence>
<evidence type="ECO:0000256" key="1">
    <source>
        <dbReference type="SAM" id="MobiDB-lite"/>
    </source>
</evidence>
<gene>
    <name evidence="3" type="ORF">ColSpa_05817</name>
</gene>
<protein>
    <submittedName>
        <fullName evidence="3">Uncharacterized protein</fullName>
    </submittedName>
</protein>
<dbReference type="AlphaFoldDB" id="A0AA37P666"/>
<feature type="signal peptide" evidence="2">
    <location>
        <begin position="1"/>
        <end position="17"/>
    </location>
</feature>
<reference evidence="3 4" key="1">
    <citation type="submission" date="2022-03" db="EMBL/GenBank/DDBJ databases">
        <title>Genome data of Colletotrichum spp.</title>
        <authorList>
            <person name="Utami Y.D."/>
            <person name="Hiruma K."/>
        </authorList>
    </citation>
    <scope>NUCLEOTIDE SEQUENCE [LARGE SCALE GENOMIC DNA]</scope>
    <source>
        <strain evidence="3 4">MAFF 239500</strain>
    </source>
</reference>
<comment type="caution">
    <text evidence="3">The sequence shown here is derived from an EMBL/GenBank/DDBJ whole genome shotgun (WGS) entry which is preliminary data.</text>
</comment>
<evidence type="ECO:0000313" key="3">
    <source>
        <dbReference type="EMBL" id="GKT45636.1"/>
    </source>
</evidence>
<dbReference type="EMBL" id="BQXU01000013">
    <property type="protein sequence ID" value="GKT45636.1"/>
    <property type="molecule type" value="Genomic_DNA"/>
</dbReference>
<keyword evidence="4" id="KW-1185">Reference proteome</keyword>
<dbReference type="RefSeq" id="XP_049127986.1">
    <property type="nucleotide sequence ID" value="XM_049272029.1"/>
</dbReference>
<organism evidence="3 4">
    <name type="scientific">Colletotrichum spaethianum</name>
    <dbReference type="NCBI Taxonomy" id="700344"/>
    <lineage>
        <taxon>Eukaryota</taxon>
        <taxon>Fungi</taxon>
        <taxon>Dikarya</taxon>
        <taxon>Ascomycota</taxon>
        <taxon>Pezizomycotina</taxon>
        <taxon>Sordariomycetes</taxon>
        <taxon>Hypocreomycetidae</taxon>
        <taxon>Glomerellales</taxon>
        <taxon>Glomerellaceae</taxon>
        <taxon>Colletotrichum</taxon>
        <taxon>Colletotrichum spaethianum species complex</taxon>
    </lineage>
</organism>
<keyword evidence="2" id="KW-0732">Signal</keyword>
<dbReference type="Proteomes" id="UP001055115">
    <property type="component" value="Unassembled WGS sequence"/>
</dbReference>
<accession>A0AA37P666</accession>
<proteinExistence type="predicted"/>
<feature type="region of interest" description="Disordered" evidence="1">
    <location>
        <begin position="171"/>
        <end position="204"/>
    </location>
</feature>
<feature type="chain" id="PRO_5041211251" evidence="2">
    <location>
        <begin position="18"/>
        <end position="229"/>
    </location>
</feature>
<sequence length="229" mass="23342">MKSFSKVLLALLGSAAAQTTTVIEVVNPFFGNNPYDASVVNVNPTATTYAVYCQTNSTNYQCRNDPAGLVLTLVGGPSTVEVHVERPKSELYDLAHGELCLMGSVLMARGTSTAYIGTISGDQLDYHVVATQSGQTIKMADMVLSPVTNSDARVPLTITAGIEKLQAQATAAATTTTTTESSGAQTGPSATGTQASPTSTPNAAVSRAGQDALLAGLAGAAAVAAVMLI</sequence>
<dbReference type="GeneID" id="73326619"/>